<comment type="caution">
    <text evidence="1">The sequence shown here is derived from an EMBL/GenBank/DDBJ whole genome shotgun (WGS) entry which is preliminary data.</text>
</comment>
<sequence>MASAGFFKTALVLTGHDGYRRKNSDVIVFSAEKYGHYREGLSYRYLIK</sequence>
<keyword evidence="2" id="KW-1185">Reference proteome</keyword>
<gene>
    <name evidence="1" type="ORF">BCF53_10485</name>
</gene>
<evidence type="ECO:0000313" key="1">
    <source>
        <dbReference type="EMBL" id="TCS41981.1"/>
    </source>
</evidence>
<dbReference type="AlphaFoldDB" id="A0A4R3I836"/>
<evidence type="ECO:0000313" key="2">
    <source>
        <dbReference type="Proteomes" id="UP000295793"/>
    </source>
</evidence>
<organism evidence="1 2">
    <name type="scientific">Reinekea marinisedimentorum</name>
    <dbReference type="NCBI Taxonomy" id="230495"/>
    <lineage>
        <taxon>Bacteria</taxon>
        <taxon>Pseudomonadati</taxon>
        <taxon>Pseudomonadota</taxon>
        <taxon>Gammaproteobacteria</taxon>
        <taxon>Oceanospirillales</taxon>
        <taxon>Saccharospirillaceae</taxon>
        <taxon>Reinekea</taxon>
    </lineage>
</organism>
<proteinExistence type="predicted"/>
<reference evidence="1 2" key="1">
    <citation type="submission" date="2019-03" db="EMBL/GenBank/DDBJ databases">
        <title>Genomic Encyclopedia of Archaeal and Bacterial Type Strains, Phase II (KMG-II): from individual species to whole genera.</title>
        <authorList>
            <person name="Goeker M."/>
        </authorList>
    </citation>
    <scope>NUCLEOTIDE SEQUENCE [LARGE SCALE GENOMIC DNA]</scope>
    <source>
        <strain evidence="1 2">DSM 15388</strain>
    </source>
</reference>
<protein>
    <submittedName>
        <fullName evidence="1">Uncharacterized protein</fullName>
    </submittedName>
</protein>
<accession>A0A4R3I836</accession>
<dbReference type="EMBL" id="SLZR01000004">
    <property type="protein sequence ID" value="TCS41981.1"/>
    <property type="molecule type" value="Genomic_DNA"/>
</dbReference>
<dbReference type="Proteomes" id="UP000295793">
    <property type="component" value="Unassembled WGS sequence"/>
</dbReference>
<name>A0A4R3I836_9GAMM</name>